<dbReference type="OrthoDB" id="1095202at2759"/>
<keyword evidence="2" id="KW-1185">Reference proteome</keyword>
<organism evidence="2 3">
    <name type="scientific">Juglans regia</name>
    <name type="common">English walnut</name>
    <dbReference type="NCBI Taxonomy" id="51240"/>
    <lineage>
        <taxon>Eukaryota</taxon>
        <taxon>Viridiplantae</taxon>
        <taxon>Streptophyta</taxon>
        <taxon>Embryophyta</taxon>
        <taxon>Tracheophyta</taxon>
        <taxon>Spermatophyta</taxon>
        <taxon>Magnoliopsida</taxon>
        <taxon>eudicotyledons</taxon>
        <taxon>Gunneridae</taxon>
        <taxon>Pentapetalae</taxon>
        <taxon>rosids</taxon>
        <taxon>fabids</taxon>
        <taxon>Fagales</taxon>
        <taxon>Juglandaceae</taxon>
        <taxon>Juglans</taxon>
    </lineage>
</organism>
<sequence length="174" mass="18831">MGITPDRLRPAPMPFKGFTGDTIQPIEAIALSVLVGTAPKTTSLMIGFLVVKAPSSYNVILGCPSLNQMKTVTSTYHLKVKFPTPSGVGEMHGEEQTARDCYTREMKSKAIAIQTLEQGRMEVATPPLLAQTKPDQEVGDEKALRQAELNGAAMPPPPPVTELDREVRDEEALS</sequence>
<dbReference type="Gramene" id="Jr14_16000_p1">
    <property type="protein sequence ID" value="cds.Jr14_16000_p1"/>
    <property type="gene ID" value="Jr14_16000"/>
</dbReference>
<name>A0A2I4HLR0_JUGRE</name>
<evidence type="ECO:0000313" key="2">
    <source>
        <dbReference type="Proteomes" id="UP000235220"/>
    </source>
</evidence>
<feature type="region of interest" description="Disordered" evidence="1">
    <location>
        <begin position="131"/>
        <end position="174"/>
    </location>
</feature>
<dbReference type="KEGG" id="jre:109019289"/>
<dbReference type="RefSeq" id="XP_018857104.1">
    <property type="nucleotide sequence ID" value="XM_019001559.1"/>
</dbReference>
<dbReference type="AlphaFoldDB" id="A0A2I4HLR0"/>
<dbReference type="PANTHER" id="PTHR33240:SF17">
    <property type="entry name" value="EUKARYOTIC PEPTIDE CHAIN RELEASE FACTOR GTP-BINDING SUBUNIT-LIKE"/>
    <property type="match status" value="1"/>
</dbReference>
<dbReference type="PANTHER" id="PTHR33240">
    <property type="entry name" value="OS08G0508500 PROTEIN"/>
    <property type="match status" value="1"/>
</dbReference>
<protein>
    <submittedName>
        <fullName evidence="3">Uncharacterized protein LOC109019289</fullName>
    </submittedName>
</protein>
<dbReference type="GeneID" id="109019289"/>
<feature type="compositionally biased region" description="Basic and acidic residues" evidence="1">
    <location>
        <begin position="162"/>
        <end position="174"/>
    </location>
</feature>
<dbReference type="Proteomes" id="UP000235220">
    <property type="component" value="Chromosome 14"/>
</dbReference>
<gene>
    <name evidence="3" type="primary">LOC109019289</name>
</gene>
<evidence type="ECO:0000313" key="3">
    <source>
        <dbReference type="RefSeq" id="XP_018857104.1"/>
    </source>
</evidence>
<accession>A0A2I4HLR0</accession>
<proteinExistence type="predicted"/>
<evidence type="ECO:0000256" key="1">
    <source>
        <dbReference type="SAM" id="MobiDB-lite"/>
    </source>
</evidence>
<feature type="compositionally biased region" description="Basic and acidic residues" evidence="1">
    <location>
        <begin position="134"/>
        <end position="145"/>
    </location>
</feature>
<reference evidence="3" key="1">
    <citation type="submission" date="2025-08" db="UniProtKB">
        <authorList>
            <consortium name="RefSeq"/>
        </authorList>
    </citation>
    <scope>IDENTIFICATION</scope>
    <source>
        <tissue evidence="3">Leaves</tissue>
    </source>
</reference>